<proteinExistence type="predicted"/>
<dbReference type="Proteomes" id="UP001152622">
    <property type="component" value="Chromosome 1"/>
</dbReference>
<name>A0A9Q1GDY1_SYNKA</name>
<evidence type="ECO:0000313" key="2">
    <source>
        <dbReference type="Proteomes" id="UP001152622"/>
    </source>
</evidence>
<dbReference type="AlphaFoldDB" id="A0A9Q1GDY1"/>
<dbReference type="OrthoDB" id="10037236at2759"/>
<reference evidence="1" key="1">
    <citation type="journal article" date="2023" name="Science">
        <title>Genome structures resolve the early diversification of teleost fishes.</title>
        <authorList>
            <person name="Parey E."/>
            <person name="Louis A."/>
            <person name="Montfort J."/>
            <person name="Bouchez O."/>
            <person name="Roques C."/>
            <person name="Iampietro C."/>
            <person name="Lluch J."/>
            <person name="Castinel A."/>
            <person name="Donnadieu C."/>
            <person name="Desvignes T."/>
            <person name="Floi Bucao C."/>
            <person name="Jouanno E."/>
            <person name="Wen M."/>
            <person name="Mejri S."/>
            <person name="Dirks R."/>
            <person name="Jansen H."/>
            <person name="Henkel C."/>
            <person name="Chen W.J."/>
            <person name="Zahm M."/>
            <person name="Cabau C."/>
            <person name="Klopp C."/>
            <person name="Thompson A.W."/>
            <person name="Robinson-Rechavi M."/>
            <person name="Braasch I."/>
            <person name="Lecointre G."/>
            <person name="Bobe J."/>
            <person name="Postlethwait J.H."/>
            <person name="Berthelot C."/>
            <person name="Roest Crollius H."/>
            <person name="Guiguen Y."/>
        </authorList>
    </citation>
    <scope>NUCLEOTIDE SEQUENCE</scope>
    <source>
        <strain evidence="1">WJC10195</strain>
    </source>
</reference>
<evidence type="ECO:0000313" key="1">
    <source>
        <dbReference type="EMBL" id="KAJ8381813.1"/>
    </source>
</evidence>
<comment type="caution">
    <text evidence="1">The sequence shown here is derived from an EMBL/GenBank/DDBJ whole genome shotgun (WGS) entry which is preliminary data.</text>
</comment>
<organism evidence="1 2">
    <name type="scientific">Synaphobranchus kaupii</name>
    <name type="common">Kaup's arrowtooth eel</name>
    <dbReference type="NCBI Taxonomy" id="118154"/>
    <lineage>
        <taxon>Eukaryota</taxon>
        <taxon>Metazoa</taxon>
        <taxon>Chordata</taxon>
        <taxon>Craniata</taxon>
        <taxon>Vertebrata</taxon>
        <taxon>Euteleostomi</taxon>
        <taxon>Actinopterygii</taxon>
        <taxon>Neopterygii</taxon>
        <taxon>Teleostei</taxon>
        <taxon>Anguilliformes</taxon>
        <taxon>Synaphobranchidae</taxon>
        <taxon>Synaphobranchus</taxon>
    </lineage>
</organism>
<dbReference type="EMBL" id="JAINUF010000001">
    <property type="protein sequence ID" value="KAJ8381813.1"/>
    <property type="molecule type" value="Genomic_DNA"/>
</dbReference>
<accession>A0A9Q1GDY1</accession>
<keyword evidence="2" id="KW-1185">Reference proteome</keyword>
<gene>
    <name evidence="1" type="ORF">SKAU_G00025910</name>
</gene>
<evidence type="ECO:0008006" key="3">
    <source>
        <dbReference type="Google" id="ProtNLM"/>
    </source>
</evidence>
<protein>
    <recommendedName>
        <fullName evidence="3">Reverse transcriptase</fullName>
    </recommendedName>
</protein>
<sequence>MLFIDFSSAFNTIIPQHLTAKRTQLGLSTSLCNWVLDFLTGRPQPAWHSARACRWRIPLGQVIEGKYLPTYMLEGFRTMGEKPDAGS</sequence>